<evidence type="ECO:0000313" key="1">
    <source>
        <dbReference type="EMBL" id="MFD1939969.1"/>
    </source>
</evidence>
<keyword evidence="2" id="KW-1185">Reference proteome</keyword>
<protein>
    <recommendedName>
        <fullName evidence="3">Carboxylesterase family protein</fullName>
    </recommendedName>
</protein>
<dbReference type="Proteomes" id="UP001597368">
    <property type="component" value="Unassembled WGS sequence"/>
</dbReference>
<gene>
    <name evidence="1" type="ORF">ACFSKW_51780</name>
</gene>
<proteinExistence type="predicted"/>
<sequence length="86" mass="9392">MPLTFGSLDGMPAGWLIRGAPEAEALSLQFRTAWTRFARTGEPGWPAYEPVAATTHLFDVEPSDVGDPEAASRALWSERGFPVFEP</sequence>
<evidence type="ECO:0000313" key="2">
    <source>
        <dbReference type="Proteomes" id="UP001597368"/>
    </source>
</evidence>
<accession>A0ABW4TF85</accession>
<dbReference type="Gene3D" id="3.40.50.1820">
    <property type="entry name" value="alpha/beta hydrolase"/>
    <property type="match status" value="1"/>
</dbReference>
<dbReference type="EMBL" id="JBHUFV010000098">
    <property type="protein sequence ID" value="MFD1939969.1"/>
    <property type="molecule type" value="Genomic_DNA"/>
</dbReference>
<reference evidence="2" key="1">
    <citation type="journal article" date="2019" name="Int. J. Syst. Evol. Microbiol.">
        <title>The Global Catalogue of Microorganisms (GCM) 10K type strain sequencing project: providing services to taxonomists for standard genome sequencing and annotation.</title>
        <authorList>
            <consortium name="The Broad Institute Genomics Platform"/>
            <consortium name="The Broad Institute Genome Sequencing Center for Infectious Disease"/>
            <person name="Wu L."/>
            <person name="Ma J."/>
        </authorList>
    </citation>
    <scope>NUCLEOTIDE SEQUENCE [LARGE SCALE GENOMIC DNA]</scope>
    <source>
        <strain evidence="2">ICMP 6774ER</strain>
    </source>
</reference>
<organism evidence="1 2">
    <name type="scientific">Nonomuraea mangrovi</name>
    <dbReference type="NCBI Taxonomy" id="2316207"/>
    <lineage>
        <taxon>Bacteria</taxon>
        <taxon>Bacillati</taxon>
        <taxon>Actinomycetota</taxon>
        <taxon>Actinomycetes</taxon>
        <taxon>Streptosporangiales</taxon>
        <taxon>Streptosporangiaceae</taxon>
        <taxon>Nonomuraea</taxon>
    </lineage>
</organism>
<name>A0ABW4TF85_9ACTN</name>
<dbReference type="SUPFAM" id="SSF53474">
    <property type="entry name" value="alpha/beta-Hydrolases"/>
    <property type="match status" value="1"/>
</dbReference>
<comment type="caution">
    <text evidence="1">The sequence shown here is derived from an EMBL/GenBank/DDBJ whole genome shotgun (WGS) entry which is preliminary data.</text>
</comment>
<dbReference type="RefSeq" id="WP_379582741.1">
    <property type="nucleotide sequence ID" value="NZ_JBHUFV010000098.1"/>
</dbReference>
<evidence type="ECO:0008006" key="3">
    <source>
        <dbReference type="Google" id="ProtNLM"/>
    </source>
</evidence>
<dbReference type="InterPro" id="IPR029058">
    <property type="entry name" value="AB_hydrolase_fold"/>
</dbReference>